<sequence>MFTKLVVIYLVLFALPVVAQNPFNGLRVGGHASTTGIGAELSYQFNSSPWSSWRIRGAYSYVGFNKAQQFGMDKGKSIDLRPNLEKKVAQLLVDYFPFRRKHWHLTGGMAYNFEQRYRFEASTETGLSLGGIVIEAKDFGIIQGGVRWNTLMPYLGIGYLANLYKNKLWLSVDLGSYYMGSPRLDITYEGFLETTTLDQEIPKIEHNLRNYSYYPYLAMGLGWKF</sequence>
<protein>
    <recommendedName>
        <fullName evidence="4">Outer membrane protein beta-barrel domain-containing protein</fullName>
    </recommendedName>
</protein>
<dbReference type="EMBL" id="JASHID010000029">
    <property type="protein sequence ID" value="MDI9867411.1"/>
    <property type="molecule type" value="Genomic_DNA"/>
</dbReference>
<gene>
    <name evidence="2" type="ORF">QM480_23915</name>
</gene>
<name>A0ABT6YV16_9BACT</name>
<proteinExistence type="predicted"/>
<organism evidence="2 3">
    <name type="scientific">Flectobacillus longus</name>
    <dbReference type="NCBI Taxonomy" id="2984207"/>
    <lineage>
        <taxon>Bacteria</taxon>
        <taxon>Pseudomonadati</taxon>
        <taxon>Bacteroidota</taxon>
        <taxon>Cytophagia</taxon>
        <taxon>Cytophagales</taxon>
        <taxon>Flectobacillaceae</taxon>
        <taxon>Flectobacillus</taxon>
    </lineage>
</organism>
<reference evidence="2 3" key="1">
    <citation type="submission" date="2023-05" db="EMBL/GenBank/DDBJ databases">
        <title>Novel species of genus Flectobacillus isolated from stream in China.</title>
        <authorList>
            <person name="Lu H."/>
        </authorList>
    </citation>
    <scope>NUCLEOTIDE SEQUENCE [LARGE SCALE GENOMIC DNA]</scope>
    <source>
        <strain evidence="2 3">DC10W</strain>
    </source>
</reference>
<evidence type="ECO:0000256" key="1">
    <source>
        <dbReference type="SAM" id="SignalP"/>
    </source>
</evidence>
<comment type="caution">
    <text evidence="2">The sequence shown here is derived from an EMBL/GenBank/DDBJ whole genome shotgun (WGS) entry which is preliminary data.</text>
</comment>
<evidence type="ECO:0008006" key="4">
    <source>
        <dbReference type="Google" id="ProtNLM"/>
    </source>
</evidence>
<evidence type="ECO:0000313" key="2">
    <source>
        <dbReference type="EMBL" id="MDI9867411.1"/>
    </source>
</evidence>
<feature type="chain" id="PRO_5045918539" description="Outer membrane protein beta-barrel domain-containing protein" evidence="1">
    <location>
        <begin position="20"/>
        <end position="225"/>
    </location>
</feature>
<feature type="signal peptide" evidence="1">
    <location>
        <begin position="1"/>
        <end position="19"/>
    </location>
</feature>
<dbReference type="Gene3D" id="2.40.160.170">
    <property type="match status" value="1"/>
</dbReference>
<dbReference type="Proteomes" id="UP001236569">
    <property type="component" value="Unassembled WGS sequence"/>
</dbReference>
<dbReference type="RefSeq" id="WP_283372066.1">
    <property type="nucleotide sequence ID" value="NZ_JASHID010000029.1"/>
</dbReference>
<accession>A0ABT6YV16</accession>
<keyword evidence="1" id="KW-0732">Signal</keyword>
<evidence type="ECO:0000313" key="3">
    <source>
        <dbReference type="Proteomes" id="UP001236569"/>
    </source>
</evidence>
<keyword evidence="3" id="KW-1185">Reference proteome</keyword>